<dbReference type="EMBL" id="KV423920">
    <property type="protein sequence ID" value="KZT61805.1"/>
    <property type="molecule type" value="Genomic_DNA"/>
</dbReference>
<sequence length="956" mass="109676">MAVAPAGTPAWLQLLPYGEYGIAYDFDFRHLTDPVPRGWEIGCTKPWYARVVRFITGHNMTRVQKSMYSGWGQPDIFYVMARHLLDLEPRGMFASTIQALQLYAVPQAPMYLTDAFQLGGFECPRPRGPTPADLDVAHVGHIPARAPPRPQLDEPEDFQPNERVDEAKLTEDERARIENGETLEDIRREQEEEQLASQSSQEEVEANLEYAPPNVVTISDLDRLERFDEAQDLFLIGVVRVALPVGGATAFNYNHRLARPGGTTEASVKRLHGVMRAVGLRRRRFAITLAVDEQNIANLNEIQGNKLNTRDPDSLLKLVRFKDNAEVVVIDGATRIAATRLYYSSERKSMGMEHPWLYAALYRKKDIFKPANVSIYESLASNVTQVHTEPNAAHIWNMARGYLQDRSYSTEDRRLLTRATVAKFPGCLSALMDEDYAPLVSRFLRLPGWKSLRSLRLITLMWASEGRDIFMTNMERMIAFCEDPSNFTFGQRETFHPEILDWKTFNVHTQSMLEWLQELRDYELQPDRDVGDFLFVPSMEINDRTLHNLGRVYNPENIDDIPYGLHMPDNSLRYGAQFVERMSEFYERWPFALWLTPRTVPLIAKELAMFNNLFKELGRWECPQYWAVSSGSKAKGEGSRPPCFAHLWAVPRTDELFQAYVDHFADDWNPFHYQNGMRDLRRQLEYVLFELHGASTNTRGELPISKRVLTDDLLPWLRYKLHGDADPDWKARRKTAVPETDVSRKYWPVIEQGLFFQAEGWEQNFGSGFGTSLARRVTLILRQHALADTFFPTLMKFRPWYDARKHFENFYLPADTTPYTVATTETYKIPKRFNSRGALSVPATFVVTGDEIYNFEKLPPHLEATRHGRVADIWQAINAHILPLFTTEEDQTVAGELFRKAAHSAVGKELIRASRAQGEAGDPPSDVTAVQIDDGLDASRATVLREAKRRRITRTL</sequence>
<dbReference type="AlphaFoldDB" id="A0A165JGH6"/>
<reference evidence="2 3" key="1">
    <citation type="journal article" date="2016" name="Mol. Biol. Evol.">
        <title>Comparative Genomics of Early-Diverging Mushroom-Forming Fungi Provides Insights into the Origins of Lignocellulose Decay Capabilities.</title>
        <authorList>
            <person name="Nagy L.G."/>
            <person name="Riley R."/>
            <person name="Tritt A."/>
            <person name="Adam C."/>
            <person name="Daum C."/>
            <person name="Floudas D."/>
            <person name="Sun H."/>
            <person name="Yadav J.S."/>
            <person name="Pangilinan J."/>
            <person name="Larsson K.H."/>
            <person name="Matsuura K."/>
            <person name="Barry K."/>
            <person name="Labutti K."/>
            <person name="Kuo R."/>
            <person name="Ohm R.A."/>
            <person name="Bhattacharya S.S."/>
            <person name="Shirouzu T."/>
            <person name="Yoshinaga Y."/>
            <person name="Martin F.M."/>
            <person name="Grigoriev I.V."/>
            <person name="Hibbett D.S."/>
        </authorList>
    </citation>
    <scope>NUCLEOTIDE SEQUENCE [LARGE SCALE GENOMIC DNA]</scope>
    <source>
        <strain evidence="2 3">HHB12733</strain>
    </source>
</reference>
<evidence type="ECO:0000256" key="1">
    <source>
        <dbReference type="SAM" id="MobiDB-lite"/>
    </source>
</evidence>
<dbReference type="Proteomes" id="UP000076842">
    <property type="component" value="Unassembled WGS sequence"/>
</dbReference>
<feature type="region of interest" description="Disordered" evidence="1">
    <location>
        <begin position="144"/>
        <end position="199"/>
    </location>
</feature>
<evidence type="ECO:0000313" key="3">
    <source>
        <dbReference type="Proteomes" id="UP000076842"/>
    </source>
</evidence>
<dbReference type="InParanoid" id="A0A165JGH6"/>
<organism evidence="2 3">
    <name type="scientific">Calocera cornea HHB12733</name>
    <dbReference type="NCBI Taxonomy" id="1353952"/>
    <lineage>
        <taxon>Eukaryota</taxon>
        <taxon>Fungi</taxon>
        <taxon>Dikarya</taxon>
        <taxon>Basidiomycota</taxon>
        <taxon>Agaricomycotina</taxon>
        <taxon>Dacrymycetes</taxon>
        <taxon>Dacrymycetales</taxon>
        <taxon>Dacrymycetaceae</taxon>
        <taxon>Calocera</taxon>
    </lineage>
</organism>
<keyword evidence="3" id="KW-1185">Reference proteome</keyword>
<protein>
    <submittedName>
        <fullName evidence="2">Uncharacterized protein</fullName>
    </submittedName>
</protein>
<proteinExistence type="predicted"/>
<feature type="compositionally biased region" description="Basic and acidic residues" evidence="1">
    <location>
        <begin position="160"/>
        <end position="190"/>
    </location>
</feature>
<name>A0A165JGH6_9BASI</name>
<dbReference type="OrthoDB" id="10385951at2759"/>
<gene>
    <name evidence="2" type="ORF">CALCODRAFT_505914</name>
</gene>
<evidence type="ECO:0000313" key="2">
    <source>
        <dbReference type="EMBL" id="KZT61805.1"/>
    </source>
</evidence>
<accession>A0A165JGH6</accession>